<dbReference type="Proteomes" id="UP000297245">
    <property type="component" value="Unassembled WGS sequence"/>
</dbReference>
<sequence length="140" mass="16052">MEKLGNSQYTVGNSQVVWRNWGIPSMLLGIPKLCGEIGEFPHTGNSRVVWRNWGIPNNILGIPKFCEAFWEFPVHDREFPLTSALDLRGMESDEIYQIEQWSSVFPATLLAVFKYEEMEMATLNELSLYERVLGIPLGEE</sequence>
<gene>
    <name evidence="1" type="ORF">K435DRAFT_805072</name>
</gene>
<name>A0A4S8LC76_DENBC</name>
<dbReference type="EMBL" id="ML179495">
    <property type="protein sequence ID" value="THU86487.1"/>
    <property type="molecule type" value="Genomic_DNA"/>
</dbReference>
<evidence type="ECO:0000313" key="2">
    <source>
        <dbReference type="Proteomes" id="UP000297245"/>
    </source>
</evidence>
<accession>A0A4S8LC76</accession>
<reference evidence="1 2" key="1">
    <citation type="journal article" date="2019" name="Nat. Ecol. Evol.">
        <title>Megaphylogeny resolves global patterns of mushroom evolution.</title>
        <authorList>
            <person name="Varga T."/>
            <person name="Krizsan K."/>
            <person name="Foldi C."/>
            <person name="Dima B."/>
            <person name="Sanchez-Garcia M."/>
            <person name="Sanchez-Ramirez S."/>
            <person name="Szollosi G.J."/>
            <person name="Szarkandi J.G."/>
            <person name="Papp V."/>
            <person name="Albert L."/>
            <person name="Andreopoulos W."/>
            <person name="Angelini C."/>
            <person name="Antonin V."/>
            <person name="Barry K.W."/>
            <person name="Bougher N.L."/>
            <person name="Buchanan P."/>
            <person name="Buyck B."/>
            <person name="Bense V."/>
            <person name="Catcheside P."/>
            <person name="Chovatia M."/>
            <person name="Cooper J."/>
            <person name="Damon W."/>
            <person name="Desjardin D."/>
            <person name="Finy P."/>
            <person name="Geml J."/>
            <person name="Haridas S."/>
            <person name="Hughes K."/>
            <person name="Justo A."/>
            <person name="Karasinski D."/>
            <person name="Kautmanova I."/>
            <person name="Kiss B."/>
            <person name="Kocsube S."/>
            <person name="Kotiranta H."/>
            <person name="LaButti K.M."/>
            <person name="Lechner B.E."/>
            <person name="Liimatainen K."/>
            <person name="Lipzen A."/>
            <person name="Lukacs Z."/>
            <person name="Mihaltcheva S."/>
            <person name="Morgado L.N."/>
            <person name="Niskanen T."/>
            <person name="Noordeloos M.E."/>
            <person name="Ohm R.A."/>
            <person name="Ortiz-Santana B."/>
            <person name="Ovrebo C."/>
            <person name="Racz N."/>
            <person name="Riley R."/>
            <person name="Savchenko A."/>
            <person name="Shiryaev A."/>
            <person name="Soop K."/>
            <person name="Spirin V."/>
            <person name="Szebenyi C."/>
            <person name="Tomsovsky M."/>
            <person name="Tulloss R.E."/>
            <person name="Uehling J."/>
            <person name="Grigoriev I.V."/>
            <person name="Vagvolgyi C."/>
            <person name="Papp T."/>
            <person name="Martin F.M."/>
            <person name="Miettinen O."/>
            <person name="Hibbett D.S."/>
            <person name="Nagy L.G."/>
        </authorList>
    </citation>
    <scope>NUCLEOTIDE SEQUENCE [LARGE SCALE GENOMIC DNA]</scope>
    <source>
        <strain evidence="1 2">CBS 962.96</strain>
    </source>
</reference>
<organism evidence="1 2">
    <name type="scientific">Dendrothele bispora (strain CBS 962.96)</name>
    <dbReference type="NCBI Taxonomy" id="1314807"/>
    <lineage>
        <taxon>Eukaryota</taxon>
        <taxon>Fungi</taxon>
        <taxon>Dikarya</taxon>
        <taxon>Basidiomycota</taxon>
        <taxon>Agaricomycotina</taxon>
        <taxon>Agaricomycetes</taxon>
        <taxon>Agaricomycetidae</taxon>
        <taxon>Agaricales</taxon>
        <taxon>Agaricales incertae sedis</taxon>
        <taxon>Dendrothele</taxon>
    </lineage>
</organism>
<keyword evidence="2" id="KW-1185">Reference proteome</keyword>
<dbReference type="AlphaFoldDB" id="A0A4S8LC76"/>
<proteinExistence type="predicted"/>
<evidence type="ECO:0000313" key="1">
    <source>
        <dbReference type="EMBL" id="THU86487.1"/>
    </source>
</evidence>
<protein>
    <submittedName>
        <fullName evidence="1">Uncharacterized protein</fullName>
    </submittedName>
</protein>